<dbReference type="InterPro" id="IPR036278">
    <property type="entry name" value="Sialidase_sf"/>
</dbReference>
<comment type="caution">
    <text evidence="1">The sequence shown here is derived from an EMBL/GenBank/DDBJ whole genome shotgun (WGS) entry which is preliminary data.</text>
</comment>
<proteinExistence type="predicted"/>
<sequence length="118" mass="13206">PRQRGFLTAGTMTGVWISHDDGAHWNKLVTHDFPTTPVWDLNYAQGDLVLGTHGNGVWIFDHLAPIAQWHPAIAQDKLHVFTPSTGIEWQRWSRGEGAEPAFTTPNPPTGVILDYWLP</sequence>
<dbReference type="GO" id="GO:0016787">
    <property type="term" value="F:hydrolase activity"/>
    <property type="evidence" value="ECO:0007669"/>
    <property type="project" value="UniProtKB-KW"/>
</dbReference>
<dbReference type="AlphaFoldDB" id="T1A4K8"/>
<feature type="non-terminal residue" evidence="1">
    <location>
        <position position="1"/>
    </location>
</feature>
<keyword evidence="1" id="KW-0378">Hydrolase</keyword>
<dbReference type="SUPFAM" id="SSF50939">
    <property type="entry name" value="Sialidases"/>
    <property type="match status" value="1"/>
</dbReference>
<gene>
    <name evidence="1" type="ORF">B1A_12923</name>
</gene>
<dbReference type="EMBL" id="AUZX01009432">
    <property type="protein sequence ID" value="EQD51853.1"/>
    <property type="molecule type" value="Genomic_DNA"/>
</dbReference>
<feature type="non-terminal residue" evidence="1">
    <location>
        <position position="118"/>
    </location>
</feature>
<evidence type="ECO:0000313" key="1">
    <source>
        <dbReference type="EMBL" id="EQD51853.1"/>
    </source>
</evidence>
<accession>T1A4K8</accession>
<reference evidence="1" key="1">
    <citation type="submission" date="2013-08" db="EMBL/GenBank/DDBJ databases">
        <authorList>
            <person name="Mendez C."/>
            <person name="Richter M."/>
            <person name="Ferrer M."/>
            <person name="Sanchez J."/>
        </authorList>
    </citation>
    <scope>NUCLEOTIDE SEQUENCE</scope>
</reference>
<organism evidence="1">
    <name type="scientific">mine drainage metagenome</name>
    <dbReference type="NCBI Taxonomy" id="410659"/>
    <lineage>
        <taxon>unclassified sequences</taxon>
        <taxon>metagenomes</taxon>
        <taxon>ecological metagenomes</taxon>
    </lineage>
</organism>
<protein>
    <submittedName>
        <fullName evidence="1">BNR repeat-containing glycosyl hydrolase</fullName>
    </submittedName>
</protein>
<name>T1A4K8_9ZZZZ</name>
<reference evidence="1" key="2">
    <citation type="journal article" date="2014" name="ISME J.">
        <title>Microbial stratification in low pH oxic and suboxic macroscopic growths along an acid mine drainage.</title>
        <authorList>
            <person name="Mendez-Garcia C."/>
            <person name="Mesa V."/>
            <person name="Sprenger R.R."/>
            <person name="Richter M."/>
            <person name="Diez M.S."/>
            <person name="Solano J."/>
            <person name="Bargiela R."/>
            <person name="Golyshina O.V."/>
            <person name="Manteca A."/>
            <person name="Ramos J.L."/>
            <person name="Gallego J.R."/>
            <person name="Llorente I."/>
            <person name="Martins Dos Santos V.A."/>
            <person name="Jensen O.N."/>
            <person name="Pelaez A.I."/>
            <person name="Sanchez J."/>
            <person name="Ferrer M."/>
        </authorList>
    </citation>
    <scope>NUCLEOTIDE SEQUENCE</scope>
</reference>